<protein>
    <recommendedName>
        <fullName evidence="1">Tc1-like transposase DDE domain-containing protein</fullName>
    </recommendedName>
</protein>
<reference evidence="3" key="1">
    <citation type="journal article" date="2019" name="Int. J. Syst. Evol. Microbiol.">
        <title>The Global Catalogue of Microorganisms (GCM) 10K type strain sequencing project: providing services to taxonomists for standard genome sequencing and annotation.</title>
        <authorList>
            <consortium name="The Broad Institute Genomics Platform"/>
            <consortium name="The Broad Institute Genome Sequencing Center for Infectious Disease"/>
            <person name="Wu L."/>
            <person name="Ma J."/>
        </authorList>
    </citation>
    <scope>NUCLEOTIDE SEQUENCE [LARGE SCALE GENOMIC DNA]</scope>
    <source>
        <strain evidence="3">JCM 17925</strain>
    </source>
</reference>
<evidence type="ECO:0000313" key="2">
    <source>
        <dbReference type="EMBL" id="GAA4406089.1"/>
    </source>
</evidence>
<dbReference type="Pfam" id="PF13358">
    <property type="entry name" value="DDE_3"/>
    <property type="match status" value="1"/>
</dbReference>
<dbReference type="InterPro" id="IPR038717">
    <property type="entry name" value="Tc1-like_DDE_dom"/>
</dbReference>
<organism evidence="2 3">
    <name type="scientific">Nibrella viscosa</name>
    <dbReference type="NCBI Taxonomy" id="1084524"/>
    <lineage>
        <taxon>Bacteria</taxon>
        <taxon>Pseudomonadati</taxon>
        <taxon>Bacteroidota</taxon>
        <taxon>Cytophagia</taxon>
        <taxon>Cytophagales</taxon>
        <taxon>Spirosomataceae</taxon>
        <taxon>Nibrella</taxon>
    </lineage>
</organism>
<comment type="caution">
    <text evidence="2">The sequence shown here is derived from an EMBL/GenBank/DDBJ whole genome shotgun (WGS) entry which is preliminary data.</text>
</comment>
<feature type="domain" description="Tc1-like transposase DDE" evidence="1">
    <location>
        <begin position="10"/>
        <end position="76"/>
    </location>
</feature>
<accession>A0ABP8KG88</accession>
<sequence>MSEEWWADAERIMLVQDNLSAHRKAALYEIFSAERARAILRKIDFVFTPKHGSWLNIAEVELSVLSRQGLTERVANQAAFTKQVQDWVTRRNDKSSKVDWQFTTTDARTKLKRLYPSTIGG</sequence>
<dbReference type="Proteomes" id="UP001500936">
    <property type="component" value="Unassembled WGS sequence"/>
</dbReference>
<dbReference type="RefSeq" id="WP_345267580.1">
    <property type="nucleotide sequence ID" value="NZ_BAABHB010000004.1"/>
</dbReference>
<dbReference type="EMBL" id="BAABHB010000004">
    <property type="protein sequence ID" value="GAA4406089.1"/>
    <property type="molecule type" value="Genomic_DNA"/>
</dbReference>
<name>A0ABP8KG88_9BACT</name>
<gene>
    <name evidence="2" type="ORF">GCM10023187_25150</name>
</gene>
<keyword evidence="3" id="KW-1185">Reference proteome</keyword>
<evidence type="ECO:0000259" key="1">
    <source>
        <dbReference type="Pfam" id="PF13358"/>
    </source>
</evidence>
<evidence type="ECO:0000313" key="3">
    <source>
        <dbReference type="Proteomes" id="UP001500936"/>
    </source>
</evidence>
<proteinExistence type="predicted"/>